<keyword evidence="3" id="KW-1185">Reference proteome</keyword>
<evidence type="ECO:0000313" key="3">
    <source>
        <dbReference type="Proteomes" id="UP000054538"/>
    </source>
</evidence>
<name>A0A0D0E1C5_9AGAM</name>
<accession>A0A0D0E1C5</accession>
<evidence type="ECO:0000256" key="1">
    <source>
        <dbReference type="SAM" id="MobiDB-lite"/>
    </source>
</evidence>
<dbReference type="EMBL" id="KN825133">
    <property type="protein sequence ID" value="KIK94044.1"/>
    <property type="molecule type" value="Genomic_DNA"/>
</dbReference>
<gene>
    <name evidence="2" type="ORF">PAXRUDRAFT_478496</name>
</gene>
<dbReference type="AlphaFoldDB" id="A0A0D0E1C5"/>
<proteinExistence type="predicted"/>
<dbReference type="InParanoid" id="A0A0D0E1C5"/>
<dbReference type="HOGENOM" id="CLU_1669958_0_0_1"/>
<reference evidence="2 3" key="1">
    <citation type="submission" date="2014-04" db="EMBL/GenBank/DDBJ databases">
        <authorList>
            <consortium name="DOE Joint Genome Institute"/>
            <person name="Kuo A."/>
            <person name="Kohler A."/>
            <person name="Jargeat P."/>
            <person name="Nagy L.G."/>
            <person name="Floudas D."/>
            <person name="Copeland A."/>
            <person name="Barry K.W."/>
            <person name="Cichocki N."/>
            <person name="Veneault-Fourrey C."/>
            <person name="LaButti K."/>
            <person name="Lindquist E.A."/>
            <person name="Lipzen A."/>
            <person name="Lundell T."/>
            <person name="Morin E."/>
            <person name="Murat C."/>
            <person name="Sun H."/>
            <person name="Tunlid A."/>
            <person name="Henrissat B."/>
            <person name="Grigoriev I.V."/>
            <person name="Hibbett D.S."/>
            <person name="Martin F."/>
            <person name="Nordberg H.P."/>
            <person name="Cantor M.N."/>
            <person name="Hua S.X."/>
        </authorList>
    </citation>
    <scope>NUCLEOTIDE SEQUENCE [LARGE SCALE GENOMIC DNA]</scope>
    <source>
        <strain evidence="2 3">Ve08.2h10</strain>
    </source>
</reference>
<feature type="compositionally biased region" description="Polar residues" evidence="1">
    <location>
        <begin position="7"/>
        <end position="22"/>
    </location>
</feature>
<dbReference type="OrthoDB" id="2756336at2759"/>
<protein>
    <submittedName>
        <fullName evidence="2">Unplaced genomic scaffold scaffold_311, whole genome shotgun sequence</fullName>
    </submittedName>
</protein>
<dbReference type="STRING" id="930991.A0A0D0E1C5"/>
<organism evidence="2 3">
    <name type="scientific">Paxillus rubicundulus Ve08.2h10</name>
    <dbReference type="NCBI Taxonomy" id="930991"/>
    <lineage>
        <taxon>Eukaryota</taxon>
        <taxon>Fungi</taxon>
        <taxon>Dikarya</taxon>
        <taxon>Basidiomycota</taxon>
        <taxon>Agaricomycotina</taxon>
        <taxon>Agaricomycetes</taxon>
        <taxon>Agaricomycetidae</taxon>
        <taxon>Boletales</taxon>
        <taxon>Paxilineae</taxon>
        <taxon>Paxillaceae</taxon>
        <taxon>Paxillus</taxon>
    </lineage>
</organism>
<dbReference type="Proteomes" id="UP000054538">
    <property type="component" value="Unassembled WGS sequence"/>
</dbReference>
<evidence type="ECO:0000313" key="2">
    <source>
        <dbReference type="EMBL" id="KIK94044.1"/>
    </source>
</evidence>
<reference evidence="3" key="2">
    <citation type="submission" date="2015-01" db="EMBL/GenBank/DDBJ databases">
        <title>Evolutionary Origins and Diversification of the Mycorrhizal Mutualists.</title>
        <authorList>
            <consortium name="DOE Joint Genome Institute"/>
            <consortium name="Mycorrhizal Genomics Consortium"/>
            <person name="Kohler A."/>
            <person name="Kuo A."/>
            <person name="Nagy L.G."/>
            <person name="Floudas D."/>
            <person name="Copeland A."/>
            <person name="Barry K.W."/>
            <person name="Cichocki N."/>
            <person name="Veneault-Fourrey C."/>
            <person name="LaButti K."/>
            <person name="Lindquist E.A."/>
            <person name="Lipzen A."/>
            <person name="Lundell T."/>
            <person name="Morin E."/>
            <person name="Murat C."/>
            <person name="Riley R."/>
            <person name="Ohm R."/>
            <person name="Sun H."/>
            <person name="Tunlid A."/>
            <person name="Henrissat B."/>
            <person name="Grigoriev I.V."/>
            <person name="Hibbett D.S."/>
            <person name="Martin F."/>
        </authorList>
    </citation>
    <scope>NUCLEOTIDE SEQUENCE [LARGE SCALE GENOMIC DNA]</scope>
    <source>
        <strain evidence="3">Ve08.2h10</strain>
    </source>
</reference>
<feature type="region of interest" description="Disordered" evidence="1">
    <location>
        <begin position="1"/>
        <end position="61"/>
    </location>
</feature>
<sequence>MLPKRPSLQSLFTPSFVQPCSASPTDQPPPSSFPPRVHSLSPVTRKESSHSQPFPAIPTPSLLDDVPFATLISVLAGSPTSLEYPTLSEVPRPSTVVVSPRVYIPRATLVRPRSSGHGQARPAHTKPAFASRPSLPSLYTLAQMNVTIPRKVLVLNSA</sequence>